<dbReference type="InterPro" id="IPR029498">
    <property type="entry name" value="HeLo_dom"/>
</dbReference>
<keyword evidence="4" id="KW-1185">Reference proteome</keyword>
<dbReference type="Gene3D" id="1.10.510.10">
    <property type="entry name" value="Transferase(Phosphotransferase) domain 1"/>
    <property type="match status" value="1"/>
</dbReference>
<name>A0A1B8GIA6_9PEZI</name>
<dbReference type="GO" id="GO:0005524">
    <property type="term" value="F:ATP binding"/>
    <property type="evidence" value="ECO:0007669"/>
    <property type="project" value="InterPro"/>
</dbReference>
<reference evidence="3 4" key="1">
    <citation type="submission" date="2016-03" db="EMBL/GenBank/DDBJ databases">
        <title>Comparative genomics of Pseudogymnoascus destructans, the fungus causing white-nose syndrome of bats.</title>
        <authorList>
            <person name="Palmer J.M."/>
            <person name="Drees K.P."/>
            <person name="Foster J.T."/>
            <person name="Lindner D.L."/>
        </authorList>
    </citation>
    <scope>NUCLEOTIDE SEQUENCE [LARGE SCALE GENOMIC DNA]</scope>
    <source>
        <strain evidence="3 4">UAMH 10579</strain>
    </source>
</reference>
<sequence length="615" mass="69585">MSGFDVAAGVVGVVSLSVTIFQGCIQGFVLLSTAQNFGRDADIVRCMIEWEQYRLCEWAEKVGLETKPNRKINWSLVSQHLHQLKAILTDVNKIKKDYELRIEVTDDDLKLEDIAATRKGLQGRLAMLKPKLQNQTAQRLHKSSTPWKRLRWAAFDKERLQILIQDVKYFNDRLYDLLENSDREFFKQALEALLRNVISQTESSSDLDSIKMLLSPDISKEGLESAVSAAATLKQRRLALDFTEYDTNRTSRSNIASTMSHRPYPSRGRIPINNSRGPRKLHLASLSGFSPPSAEKRRELAVYEGQRVLLEWKTIKKADESKLKHRVEALATLLGNITHPSFHSLKCKGSLKVSSGEFAYIFEAPPLQSVDFCSLLQLLRMECRPSLSDRVSLGAALAETVLQLHTSGWLHKGIRSDNVIFCREKDHNWKADNLCPVYLGGYEYARADNPLDITEAPSSQKETDIYRHPELTGGSHNSYKKQYDLYALGCVLLEIGLWCSLQNILLLALRRKTEDFRVRHGLQLEFGGQVEVAELSEKRRMLVTDIRDGAIIKELEFMAGKKYASVVMACLTAGDEVQSNNEKEEEGDSGEEEGDFATLLDLQEWVVMELKSSIV</sequence>
<evidence type="ECO:0000256" key="1">
    <source>
        <dbReference type="SAM" id="MobiDB-lite"/>
    </source>
</evidence>
<gene>
    <name evidence="3" type="ORF">VE01_05902</name>
</gene>
<dbReference type="GeneID" id="28839288"/>
<organism evidence="3 4">
    <name type="scientific">Pseudogymnoascus verrucosus</name>
    <dbReference type="NCBI Taxonomy" id="342668"/>
    <lineage>
        <taxon>Eukaryota</taxon>
        <taxon>Fungi</taxon>
        <taxon>Dikarya</taxon>
        <taxon>Ascomycota</taxon>
        <taxon>Pezizomycotina</taxon>
        <taxon>Leotiomycetes</taxon>
        <taxon>Thelebolales</taxon>
        <taxon>Thelebolaceae</taxon>
        <taxon>Pseudogymnoascus</taxon>
    </lineage>
</organism>
<dbReference type="Gene3D" id="1.20.120.1020">
    <property type="entry name" value="Prion-inhibition and propagation, HeLo domain"/>
    <property type="match status" value="1"/>
</dbReference>
<dbReference type="InterPro" id="IPR011009">
    <property type="entry name" value="Kinase-like_dom_sf"/>
</dbReference>
<dbReference type="PANTHER" id="PTHR37542:SF1">
    <property type="entry name" value="PRION-INHIBITION AND PROPAGATION HELO DOMAIN-CONTAINING PROTEIN"/>
    <property type="match status" value="1"/>
</dbReference>
<dbReference type="PANTHER" id="PTHR37542">
    <property type="entry name" value="HELO DOMAIN-CONTAINING PROTEIN-RELATED"/>
    <property type="match status" value="1"/>
</dbReference>
<dbReference type="SUPFAM" id="SSF56112">
    <property type="entry name" value="Protein kinase-like (PK-like)"/>
    <property type="match status" value="1"/>
</dbReference>
<feature type="region of interest" description="Disordered" evidence="1">
    <location>
        <begin position="255"/>
        <end position="277"/>
    </location>
</feature>
<dbReference type="Pfam" id="PF14479">
    <property type="entry name" value="HeLo"/>
    <property type="match status" value="1"/>
</dbReference>
<accession>A0A1B8GIA6</accession>
<protein>
    <recommendedName>
        <fullName evidence="2">Protein kinase domain-containing protein</fullName>
    </recommendedName>
</protein>
<dbReference type="RefSeq" id="XP_018129292.1">
    <property type="nucleotide sequence ID" value="XM_018275360.2"/>
</dbReference>
<dbReference type="Proteomes" id="UP000091956">
    <property type="component" value="Unassembled WGS sequence"/>
</dbReference>
<dbReference type="InterPro" id="IPR000719">
    <property type="entry name" value="Prot_kinase_dom"/>
</dbReference>
<evidence type="ECO:0000313" key="4">
    <source>
        <dbReference type="Proteomes" id="UP000091956"/>
    </source>
</evidence>
<reference evidence="4" key="2">
    <citation type="journal article" date="2018" name="Nat. Commun.">
        <title>Extreme sensitivity to ultraviolet light in the fungal pathogen causing white-nose syndrome of bats.</title>
        <authorList>
            <person name="Palmer J.M."/>
            <person name="Drees K.P."/>
            <person name="Foster J.T."/>
            <person name="Lindner D.L."/>
        </authorList>
    </citation>
    <scope>NUCLEOTIDE SEQUENCE [LARGE SCALE GENOMIC DNA]</scope>
    <source>
        <strain evidence="4">UAMH 10579</strain>
    </source>
</reference>
<dbReference type="OrthoDB" id="1911848at2759"/>
<dbReference type="STRING" id="342668.A0A1B8GIA6"/>
<proteinExistence type="predicted"/>
<evidence type="ECO:0000259" key="2">
    <source>
        <dbReference type="PROSITE" id="PS50011"/>
    </source>
</evidence>
<dbReference type="InterPro" id="IPR038305">
    <property type="entry name" value="HeLo_sf"/>
</dbReference>
<dbReference type="PROSITE" id="PS50011">
    <property type="entry name" value="PROTEIN_KINASE_DOM"/>
    <property type="match status" value="1"/>
</dbReference>
<dbReference type="GO" id="GO:0004672">
    <property type="term" value="F:protein kinase activity"/>
    <property type="evidence" value="ECO:0007669"/>
    <property type="project" value="InterPro"/>
</dbReference>
<feature type="domain" description="Protein kinase" evidence="2">
    <location>
        <begin position="278"/>
        <end position="615"/>
    </location>
</feature>
<dbReference type="AlphaFoldDB" id="A0A1B8GIA6"/>
<dbReference type="EMBL" id="KV460234">
    <property type="protein sequence ID" value="OBT95559.1"/>
    <property type="molecule type" value="Genomic_DNA"/>
</dbReference>
<evidence type="ECO:0000313" key="3">
    <source>
        <dbReference type="EMBL" id="OBT95559.1"/>
    </source>
</evidence>